<comment type="caution">
    <text evidence="1">The sequence shown here is derived from an EMBL/GenBank/DDBJ whole genome shotgun (WGS) entry which is preliminary data.</text>
</comment>
<organism evidence="1 2">
    <name type="scientific">Roseomonas elaeocarpi</name>
    <dbReference type="NCBI Taxonomy" id="907779"/>
    <lineage>
        <taxon>Bacteria</taxon>
        <taxon>Pseudomonadati</taxon>
        <taxon>Pseudomonadota</taxon>
        <taxon>Alphaproteobacteria</taxon>
        <taxon>Acetobacterales</taxon>
        <taxon>Roseomonadaceae</taxon>
        <taxon>Roseomonas</taxon>
    </lineage>
</organism>
<dbReference type="NCBIfam" id="NF046037">
    <property type="entry name" value="carphisopro"/>
    <property type="match status" value="1"/>
</dbReference>
<dbReference type="RefSeq" id="WP_377046753.1">
    <property type="nucleotide sequence ID" value="NZ_JBHLUN010000033.1"/>
</dbReference>
<reference evidence="1 2" key="1">
    <citation type="submission" date="2024-09" db="EMBL/GenBank/DDBJ databases">
        <authorList>
            <person name="Sun Q."/>
            <person name="Mori K."/>
        </authorList>
    </citation>
    <scope>NUCLEOTIDE SEQUENCE [LARGE SCALE GENOMIC DNA]</scope>
    <source>
        <strain evidence="1 2">TBRC 5777</strain>
    </source>
</reference>
<gene>
    <name evidence="1" type="ORF">ACFFGY_22365</name>
</gene>
<sequence>MNPAALIVSKLGGTRKAAAILGRPPTTVQSWKNAGVIPARRQGDVIQKARAAGITIEPADFFARADTSVAA</sequence>
<keyword evidence="2" id="KW-1185">Reference proteome</keyword>
<evidence type="ECO:0000313" key="2">
    <source>
        <dbReference type="Proteomes" id="UP001589865"/>
    </source>
</evidence>
<proteinExistence type="predicted"/>
<dbReference type="EMBL" id="JBHLUN010000033">
    <property type="protein sequence ID" value="MFC0410999.1"/>
    <property type="molecule type" value="Genomic_DNA"/>
</dbReference>
<dbReference type="Proteomes" id="UP001589865">
    <property type="component" value="Unassembled WGS sequence"/>
</dbReference>
<dbReference type="InterPro" id="IPR059216">
    <property type="entry name" value="LeuA_carph_isopro_dom"/>
</dbReference>
<evidence type="ECO:0000313" key="1">
    <source>
        <dbReference type="EMBL" id="MFC0410999.1"/>
    </source>
</evidence>
<dbReference type="InterPro" id="IPR010982">
    <property type="entry name" value="Lambda_DNA-bd_dom_sf"/>
</dbReference>
<name>A0ABV6JZD2_9PROT</name>
<accession>A0ABV6JZD2</accession>
<dbReference type="Gene3D" id="1.10.260.40">
    <property type="entry name" value="lambda repressor-like DNA-binding domains"/>
    <property type="match status" value="1"/>
</dbReference>
<protein>
    <submittedName>
        <fullName evidence="1">Carph-isopro domain-containing protein</fullName>
    </submittedName>
</protein>